<dbReference type="PANTHER" id="PTHR35011:SF2">
    <property type="entry name" value="2,3-DIKETO-L-GULONATE TRAP TRANSPORTER SMALL PERMEASE PROTEIN YIAM"/>
    <property type="match status" value="1"/>
</dbReference>
<dbReference type="GO" id="GO:0005886">
    <property type="term" value="C:plasma membrane"/>
    <property type="evidence" value="ECO:0007669"/>
    <property type="project" value="UniProtKB-SubCell"/>
</dbReference>
<dbReference type="AlphaFoldDB" id="A0A0N0E766"/>
<evidence type="ECO:0000256" key="1">
    <source>
        <dbReference type="ARBA" id="ARBA00004429"/>
    </source>
</evidence>
<dbReference type="GO" id="GO:0022857">
    <property type="term" value="F:transmembrane transporter activity"/>
    <property type="evidence" value="ECO:0007669"/>
    <property type="project" value="UniProtKB-UniRule"/>
</dbReference>
<comment type="similarity">
    <text evidence="8 9">Belongs to the TRAP transporter small permease family.</text>
</comment>
<accession>A0A0N0E766</accession>
<evidence type="ECO:0000256" key="9">
    <source>
        <dbReference type="RuleBase" id="RU369079"/>
    </source>
</evidence>
<dbReference type="InterPro" id="IPR055348">
    <property type="entry name" value="DctQ"/>
</dbReference>
<keyword evidence="2 9" id="KW-0813">Transport</keyword>
<comment type="function">
    <text evidence="9">Part of the tripartite ATP-independent periplasmic (TRAP) transport system.</text>
</comment>
<comment type="subcellular location">
    <subcellularLocation>
        <location evidence="1 9">Cell inner membrane</location>
        <topology evidence="1 9">Multi-pass membrane protein</topology>
    </subcellularLocation>
</comment>
<dbReference type="PANTHER" id="PTHR35011">
    <property type="entry name" value="2,3-DIKETO-L-GULONATE TRAP TRANSPORTER SMALL PERMEASE PROTEIN YIAM"/>
    <property type="match status" value="1"/>
</dbReference>
<feature type="domain" description="Tripartite ATP-independent periplasmic transporters DctQ component" evidence="10">
    <location>
        <begin position="24"/>
        <end position="149"/>
    </location>
</feature>
<evidence type="ECO:0000256" key="5">
    <source>
        <dbReference type="ARBA" id="ARBA00022692"/>
    </source>
</evidence>
<dbReference type="InterPro" id="IPR007387">
    <property type="entry name" value="TRAP_DctQ"/>
</dbReference>
<dbReference type="RefSeq" id="WP_053999513.1">
    <property type="nucleotide sequence ID" value="NZ_JXMU01000016.1"/>
</dbReference>
<dbReference type="OrthoDB" id="4250245at2"/>
<comment type="subunit">
    <text evidence="9">The complex comprises the extracytoplasmic solute receptor protein and the two transmembrane proteins.</text>
</comment>
<feature type="transmembrane region" description="Helical" evidence="9">
    <location>
        <begin position="47"/>
        <end position="64"/>
    </location>
</feature>
<organism evidence="11 12">
    <name type="scientific">Ahrensia marina</name>
    <dbReference type="NCBI Taxonomy" id="1514904"/>
    <lineage>
        <taxon>Bacteria</taxon>
        <taxon>Pseudomonadati</taxon>
        <taxon>Pseudomonadota</taxon>
        <taxon>Alphaproteobacteria</taxon>
        <taxon>Hyphomicrobiales</taxon>
        <taxon>Ahrensiaceae</taxon>
        <taxon>Ahrensia</taxon>
    </lineage>
</organism>
<reference evidence="11 12" key="1">
    <citation type="submission" date="2015-01" db="EMBL/GenBank/DDBJ databases">
        <title>Ahrensia donghaiensis sp. nov., a novel dimethylsulphoniopropionate-cleavage bacterium isolated from seawater and emended descriptions of the genus Ahrensia and Ahrensia kielensis.</title>
        <authorList>
            <person name="Liu J."/>
        </authorList>
    </citation>
    <scope>NUCLEOTIDE SEQUENCE [LARGE SCALE GENOMIC DNA]</scope>
    <source>
        <strain evidence="11 12">LZD062</strain>
    </source>
</reference>
<keyword evidence="4 9" id="KW-0997">Cell inner membrane</keyword>
<evidence type="ECO:0000256" key="6">
    <source>
        <dbReference type="ARBA" id="ARBA00022989"/>
    </source>
</evidence>
<keyword evidence="12" id="KW-1185">Reference proteome</keyword>
<dbReference type="Proteomes" id="UP000038011">
    <property type="component" value="Unassembled WGS sequence"/>
</dbReference>
<dbReference type="Pfam" id="PF04290">
    <property type="entry name" value="DctQ"/>
    <property type="match status" value="1"/>
</dbReference>
<dbReference type="GO" id="GO:0015740">
    <property type="term" value="P:C4-dicarboxylate transport"/>
    <property type="evidence" value="ECO:0007669"/>
    <property type="project" value="TreeGrafter"/>
</dbReference>
<evidence type="ECO:0000256" key="2">
    <source>
        <dbReference type="ARBA" id="ARBA00022448"/>
    </source>
</evidence>
<keyword evidence="7 9" id="KW-0472">Membrane</keyword>
<evidence type="ECO:0000313" key="11">
    <source>
        <dbReference type="EMBL" id="KPB00825.1"/>
    </source>
</evidence>
<feature type="transmembrane region" description="Helical" evidence="9">
    <location>
        <begin position="127"/>
        <end position="151"/>
    </location>
</feature>
<gene>
    <name evidence="11" type="ORF">SU32_11475</name>
</gene>
<dbReference type="EMBL" id="JXMU01000016">
    <property type="protein sequence ID" value="KPB00825.1"/>
    <property type="molecule type" value="Genomic_DNA"/>
</dbReference>
<evidence type="ECO:0000256" key="7">
    <source>
        <dbReference type="ARBA" id="ARBA00023136"/>
    </source>
</evidence>
<name>A0A0N0E766_9HYPH</name>
<dbReference type="PATRIC" id="fig|1514904.3.peg.1138"/>
<proteinExistence type="inferred from homology"/>
<protein>
    <recommendedName>
        <fullName evidence="9">TRAP transporter small permease protein</fullName>
    </recommendedName>
</protein>
<keyword evidence="6 9" id="KW-1133">Transmembrane helix</keyword>
<evidence type="ECO:0000313" key="12">
    <source>
        <dbReference type="Proteomes" id="UP000038011"/>
    </source>
</evidence>
<sequence length="164" mass="18323">MKLLTRIFLTAEEYIAYCAMTVLVSSVLWGVLTRYVTEKPAVWTTELSGIVFTWVVCLGAMAAFRRNQHIRVTLLVDELPPLAGNIVRFIANIAILLFLLSVTYYSYEMMLKGASRPSPVLRIPFSYVYLASLIAFGVMSITCLLQILGFAKNTDDGQTVQDVV</sequence>
<keyword evidence="3" id="KW-1003">Cell membrane</keyword>
<evidence type="ECO:0000256" key="8">
    <source>
        <dbReference type="ARBA" id="ARBA00038436"/>
    </source>
</evidence>
<evidence type="ECO:0000256" key="3">
    <source>
        <dbReference type="ARBA" id="ARBA00022475"/>
    </source>
</evidence>
<feature type="transmembrane region" description="Helical" evidence="9">
    <location>
        <begin position="14"/>
        <end position="35"/>
    </location>
</feature>
<feature type="transmembrane region" description="Helical" evidence="9">
    <location>
        <begin position="85"/>
        <end position="107"/>
    </location>
</feature>
<comment type="caution">
    <text evidence="11">The sequence shown here is derived from an EMBL/GenBank/DDBJ whole genome shotgun (WGS) entry which is preliminary data.</text>
</comment>
<evidence type="ECO:0000256" key="4">
    <source>
        <dbReference type="ARBA" id="ARBA00022519"/>
    </source>
</evidence>
<dbReference type="STRING" id="1514904.SU32_11475"/>
<evidence type="ECO:0000259" key="10">
    <source>
        <dbReference type="Pfam" id="PF04290"/>
    </source>
</evidence>
<keyword evidence="5 9" id="KW-0812">Transmembrane</keyword>